<dbReference type="WBParaSite" id="Hba_06914">
    <property type="protein sequence ID" value="Hba_06914"/>
    <property type="gene ID" value="Hba_06914"/>
</dbReference>
<reference evidence="3" key="1">
    <citation type="submission" date="2016-11" db="UniProtKB">
        <authorList>
            <consortium name="WormBaseParasite"/>
        </authorList>
    </citation>
    <scope>IDENTIFICATION</scope>
</reference>
<evidence type="ECO:0000313" key="3">
    <source>
        <dbReference type="WBParaSite" id="Hba_06914"/>
    </source>
</evidence>
<sequence>MAPVLHRGVSADPPPRPIFTFTSPMFSAHPILVLMLVFLSMRNLLHNFDMPASPVLSGFLTYIYCSGHSGYFSVTSSIRTYKPDLELLQWLLTSNVVASEYVSLIVACDHSSCTLRCMVKE</sequence>
<dbReference type="AlphaFoldDB" id="A0A1I7WP31"/>
<feature type="transmembrane region" description="Helical" evidence="1">
    <location>
        <begin position="18"/>
        <end position="39"/>
    </location>
</feature>
<dbReference type="Proteomes" id="UP000095283">
    <property type="component" value="Unplaced"/>
</dbReference>
<accession>A0A1I7WP31</accession>
<keyword evidence="1" id="KW-0472">Membrane</keyword>
<name>A0A1I7WP31_HETBA</name>
<keyword evidence="2" id="KW-1185">Reference proteome</keyword>
<evidence type="ECO:0000256" key="1">
    <source>
        <dbReference type="SAM" id="Phobius"/>
    </source>
</evidence>
<evidence type="ECO:0000313" key="2">
    <source>
        <dbReference type="Proteomes" id="UP000095283"/>
    </source>
</evidence>
<keyword evidence="1" id="KW-0812">Transmembrane</keyword>
<proteinExistence type="predicted"/>
<protein>
    <submittedName>
        <fullName evidence="3">Transmembrane protein</fullName>
    </submittedName>
</protein>
<keyword evidence="1" id="KW-1133">Transmembrane helix</keyword>
<organism evidence="2 3">
    <name type="scientific">Heterorhabditis bacteriophora</name>
    <name type="common">Entomopathogenic nematode worm</name>
    <dbReference type="NCBI Taxonomy" id="37862"/>
    <lineage>
        <taxon>Eukaryota</taxon>
        <taxon>Metazoa</taxon>
        <taxon>Ecdysozoa</taxon>
        <taxon>Nematoda</taxon>
        <taxon>Chromadorea</taxon>
        <taxon>Rhabditida</taxon>
        <taxon>Rhabditina</taxon>
        <taxon>Rhabditomorpha</taxon>
        <taxon>Strongyloidea</taxon>
        <taxon>Heterorhabditidae</taxon>
        <taxon>Heterorhabditis</taxon>
    </lineage>
</organism>